<dbReference type="GO" id="GO:0051287">
    <property type="term" value="F:NAD binding"/>
    <property type="evidence" value="ECO:0007669"/>
    <property type="project" value="InterPro"/>
</dbReference>
<dbReference type="PIRSF" id="PIRSF000149">
    <property type="entry name" value="GAP_DH"/>
    <property type="match status" value="1"/>
</dbReference>
<dbReference type="PATRIC" id="fig|1619029.3.peg.316"/>
<evidence type="ECO:0000313" key="10">
    <source>
        <dbReference type="Proteomes" id="UP000033859"/>
    </source>
</evidence>
<feature type="binding site" evidence="5">
    <location>
        <position position="35"/>
    </location>
    <ligand>
        <name>NAD(+)</name>
        <dbReference type="ChEBI" id="CHEBI:57540"/>
    </ligand>
</feature>
<evidence type="ECO:0000256" key="5">
    <source>
        <dbReference type="PIRSR" id="PIRSR000149-3"/>
    </source>
</evidence>
<dbReference type="Proteomes" id="UP000033859">
    <property type="component" value="Unassembled WGS sequence"/>
</dbReference>
<name>A0A0G0XPT9_9BACT</name>
<evidence type="ECO:0000256" key="2">
    <source>
        <dbReference type="ARBA" id="ARBA00023002"/>
    </source>
</evidence>
<dbReference type="Gene3D" id="3.40.50.720">
    <property type="entry name" value="NAD(P)-binding Rossmann-like Domain"/>
    <property type="match status" value="1"/>
</dbReference>
<dbReference type="Pfam" id="PF00044">
    <property type="entry name" value="Gp_dh_N"/>
    <property type="match status" value="1"/>
</dbReference>
<dbReference type="GO" id="GO:0016620">
    <property type="term" value="F:oxidoreductase activity, acting on the aldehyde or oxo group of donors, NAD or NADP as acceptor"/>
    <property type="evidence" value="ECO:0007669"/>
    <property type="project" value="InterPro"/>
</dbReference>
<dbReference type="InterPro" id="IPR020828">
    <property type="entry name" value="GlycerAld_3-P_DH_NAD(P)-bd"/>
</dbReference>
<dbReference type="Pfam" id="PF02800">
    <property type="entry name" value="Gp_dh_C"/>
    <property type="match status" value="1"/>
</dbReference>
<dbReference type="SUPFAM" id="SSF55347">
    <property type="entry name" value="Glyceraldehyde-3-phosphate dehydrogenase-like, C-terminal domain"/>
    <property type="match status" value="1"/>
</dbReference>
<sequence>MAQIKIAINGFGRIGRIFFRQAFDSQKLEIAAINDIGSSDNLAYLLKYDSVYGPYEKEVSVSGDVLTIGGKKVQVLHEKEPSKLPWKDLGIDISHLSAGAKRVVITAPAKDDITPTATPNVGEEFLQSDKITSNASCTTNAVTPVMAVMMAEPGIKKAILNTVHGYTASQGLVDGPDKKGDFRRARAAGINIVPSTTGAALAATKAIPALADKFDGISLRVPVISGSIADFTFISARPTSVEEVNDIFKKAAQQESWKGILAVTEEPLVSTDILRNPHGSIVDLTMTKVVDGDLVKVLAWYDNEWGYGAMLLKHILAVAELL</sequence>
<feature type="binding site" evidence="4">
    <location>
        <begin position="136"/>
        <end position="138"/>
    </location>
    <ligand>
        <name>D-glyceraldehyde 3-phosphate</name>
        <dbReference type="ChEBI" id="CHEBI:59776"/>
    </ligand>
</feature>
<comment type="caution">
    <text evidence="9">The sequence shown here is derived from an EMBL/GenBank/DDBJ whole genome shotgun (WGS) entry which is preliminary data.</text>
</comment>
<evidence type="ECO:0000313" key="9">
    <source>
        <dbReference type="EMBL" id="KKS26824.1"/>
    </source>
</evidence>
<dbReference type="InterPro" id="IPR020831">
    <property type="entry name" value="GlycerAld/Erythrose_P_DH"/>
</dbReference>
<dbReference type="SUPFAM" id="SSF51735">
    <property type="entry name" value="NAD(P)-binding Rossmann-fold domains"/>
    <property type="match status" value="1"/>
</dbReference>
<accession>A0A0G0XPT9</accession>
<evidence type="ECO:0000256" key="7">
    <source>
        <dbReference type="RuleBase" id="RU000397"/>
    </source>
</evidence>
<dbReference type="PRINTS" id="PR00078">
    <property type="entry name" value="G3PDHDRGNASE"/>
</dbReference>
<dbReference type="FunFam" id="3.30.360.10:FF:000002">
    <property type="entry name" value="Glyceraldehyde-3-phosphate dehydrogenase"/>
    <property type="match status" value="1"/>
</dbReference>
<feature type="binding site" evidence="4">
    <location>
        <position position="167"/>
    </location>
    <ligand>
        <name>D-glyceraldehyde 3-phosphate</name>
        <dbReference type="ChEBI" id="CHEBI:59776"/>
    </ligand>
</feature>
<dbReference type="PANTHER" id="PTHR43148">
    <property type="entry name" value="GLYCERALDEHYDE-3-PHOSPHATE DEHYDROGENASE 2"/>
    <property type="match status" value="1"/>
</dbReference>
<evidence type="ECO:0000256" key="1">
    <source>
        <dbReference type="ARBA" id="ARBA00007406"/>
    </source>
</evidence>
<feature type="active site" description="Nucleophile" evidence="3">
    <location>
        <position position="137"/>
    </location>
</feature>
<feature type="binding site" evidence="5">
    <location>
        <begin position="13"/>
        <end position="14"/>
    </location>
    <ligand>
        <name>NAD(+)</name>
        <dbReference type="ChEBI" id="CHEBI:57540"/>
    </ligand>
</feature>
<dbReference type="Gene3D" id="3.30.360.10">
    <property type="entry name" value="Dihydrodipicolinate Reductase, domain 2"/>
    <property type="match status" value="1"/>
</dbReference>
<protein>
    <submittedName>
        <fullName evidence="9">Glyceraldehyde-3-phosphate dehydrogenase, type I</fullName>
    </submittedName>
</protein>
<feature type="binding site" evidence="4">
    <location>
        <begin position="197"/>
        <end position="198"/>
    </location>
    <ligand>
        <name>D-glyceraldehyde 3-phosphate</name>
        <dbReference type="ChEBI" id="CHEBI:59776"/>
    </ligand>
</feature>
<gene>
    <name evidence="9" type="ORF">UU84_C0015G0002</name>
</gene>
<feature type="domain" description="Glyceraldehyde 3-phosphate dehydrogenase NAD(P) binding" evidence="8">
    <location>
        <begin position="4"/>
        <end position="137"/>
    </location>
</feature>
<comment type="similarity">
    <text evidence="1 7">Belongs to the glyceraldehyde-3-phosphate dehydrogenase family.</text>
</comment>
<dbReference type="CDD" id="cd18126">
    <property type="entry name" value="GAPDH_I_C"/>
    <property type="match status" value="1"/>
</dbReference>
<dbReference type="CDD" id="cd05214">
    <property type="entry name" value="GAPDH_I_N"/>
    <property type="match status" value="1"/>
</dbReference>
<keyword evidence="2" id="KW-0560">Oxidoreductase</keyword>
<dbReference type="FunFam" id="3.40.50.720:FF:000001">
    <property type="entry name" value="Glyceraldehyde-3-phosphate dehydrogenase"/>
    <property type="match status" value="1"/>
</dbReference>
<feature type="site" description="Activates thiol group during catalysis" evidence="6">
    <location>
        <position position="164"/>
    </location>
</feature>
<evidence type="ECO:0000256" key="3">
    <source>
        <dbReference type="PIRSR" id="PIRSR000149-1"/>
    </source>
</evidence>
<dbReference type="EMBL" id="LCCE01000015">
    <property type="protein sequence ID" value="KKS26824.1"/>
    <property type="molecule type" value="Genomic_DNA"/>
</dbReference>
<evidence type="ECO:0000256" key="4">
    <source>
        <dbReference type="PIRSR" id="PIRSR000149-2"/>
    </source>
</evidence>
<organism evidence="9 10">
    <name type="scientific">Candidatus Yanofskybacteria bacterium GW2011_GWC2_41_9</name>
    <dbReference type="NCBI Taxonomy" id="1619029"/>
    <lineage>
        <taxon>Bacteria</taxon>
        <taxon>Candidatus Yanofskyibacteriota</taxon>
    </lineage>
</organism>
<dbReference type="InterPro" id="IPR020829">
    <property type="entry name" value="GlycerAld_3-P_DH_cat"/>
</dbReference>
<feature type="binding site" evidence="4">
    <location>
        <position position="220"/>
    </location>
    <ligand>
        <name>D-glyceraldehyde 3-phosphate</name>
        <dbReference type="ChEBI" id="CHEBI:59776"/>
    </ligand>
</feature>
<feature type="binding site" evidence="5">
    <location>
        <position position="303"/>
    </location>
    <ligand>
        <name>NAD(+)</name>
        <dbReference type="ChEBI" id="CHEBI:57540"/>
    </ligand>
</feature>
<reference evidence="9 10" key="1">
    <citation type="journal article" date="2015" name="Nature">
        <title>rRNA introns, odd ribosomes, and small enigmatic genomes across a large radiation of phyla.</title>
        <authorList>
            <person name="Brown C.T."/>
            <person name="Hug L.A."/>
            <person name="Thomas B.C."/>
            <person name="Sharon I."/>
            <person name="Castelle C.J."/>
            <person name="Singh A."/>
            <person name="Wilkins M.J."/>
            <person name="Williams K.H."/>
            <person name="Banfield J.F."/>
        </authorList>
    </citation>
    <scope>NUCLEOTIDE SEQUENCE [LARGE SCALE GENOMIC DNA]</scope>
</reference>
<dbReference type="SMART" id="SM00846">
    <property type="entry name" value="Gp_dh_N"/>
    <property type="match status" value="1"/>
</dbReference>
<keyword evidence="5" id="KW-0547">Nucleotide-binding</keyword>
<dbReference type="InterPro" id="IPR036291">
    <property type="entry name" value="NAD(P)-bd_dom_sf"/>
</dbReference>
<dbReference type="AlphaFoldDB" id="A0A0G0XPT9"/>
<proteinExistence type="inferred from homology"/>
<evidence type="ECO:0000256" key="6">
    <source>
        <dbReference type="PIRSR" id="PIRSR000149-4"/>
    </source>
</evidence>
<evidence type="ECO:0000259" key="8">
    <source>
        <dbReference type="SMART" id="SM00846"/>
    </source>
</evidence>
<keyword evidence="5" id="KW-0520">NAD</keyword>
<feature type="binding site" evidence="5">
    <location>
        <position position="106"/>
    </location>
    <ligand>
        <name>NAD(+)</name>
        <dbReference type="ChEBI" id="CHEBI:57540"/>
    </ligand>
</feature>